<keyword evidence="3" id="KW-1185">Reference proteome</keyword>
<keyword evidence="2" id="KW-0378">Hydrolase</keyword>
<dbReference type="InterPro" id="IPR003959">
    <property type="entry name" value="ATPase_AAA_core"/>
</dbReference>
<dbReference type="FunFam" id="3.40.50.300:FF:002838">
    <property type="entry name" value="Uncharacterized ATPase YjoB"/>
    <property type="match status" value="1"/>
</dbReference>
<dbReference type="InterPro" id="IPR050168">
    <property type="entry name" value="AAA_ATPase_domain"/>
</dbReference>
<evidence type="ECO:0000259" key="1">
    <source>
        <dbReference type="Pfam" id="PF00004"/>
    </source>
</evidence>
<dbReference type="GeneID" id="54486791"/>
<protein>
    <submittedName>
        <fullName evidence="2">P-loop containing nucleoside triphosphate hydrolase protein</fullName>
    </submittedName>
</protein>
<dbReference type="CDD" id="cd19481">
    <property type="entry name" value="RecA-like_protease"/>
    <property type="match status" value="1"/>
</dbReference>
<dbReference type="GO" id="GO:0003723">
    <property type="term" value="F:RNA binding"/>
    <property type="evidence" value="ECO:0007669"/>
    <property type="project" value="TreeGrafter"/>
</dbReference>
<dbReference type="GO" id="GO:0016887">
    <property type="term" value="F:ATP hydrolysis activity"/>
    <property type="evidence" value="ECO:0007669"/>
    <property type="project" value="InterPro"/>
</dbReference>
<organism evidence="2 3">
    <name type="scientific">Pseudovirgaria hyperparasitica</name>
    <dbReference type="NCBI Taxonomy" id="470096"/>
    <lineage>
        <taxon>Eukaryota</taxon>
        <taxon>Fungi</taxon>
        <taxon>Dikarya</taxon>
        <taxon>Ascomycota</taxon>
        <taxon>Pezizomycotina</taxon>
        <taxon>Dothideomycetes</taxon>
        <taxon>Dothideomycetes incertae sedis</taxon>
        <taxon>Acrospermales</taxon>
        <taxon>Acrospermaceae</taxon>
        <taxon>Pseudovirgaria</taxon>
    </lineage>
</organism>
<dbReference type="GO" id="GO:1990275">
    <property type="term" value="F:preribosome binding"/>
    <property type="evidence" value="ECO:0007669"/>
    <property type="project" value="TreeGrafter"/>
</dbReference>
<dbReference type="PANTHER" id="PTHR23077:SF132">
    <property type="entry name" value="ATP-DEPENDENT ZN PROTEASE"/>
    <property type="match status" value="1"/>
</dbReference>
<dbReference type="PANTHER" id="PTHR23077">
    <property type="entry name" value="AAA-FAMILY ATPASE"/>
    <property type="match status" value="1"/>
</dbReference>
<dbReference type="AlphaFoldDB" id="A0A6A6VZL9"/>
<dbReference type="GO" id="GO:0005524">
    <property type="term" value="F:ATP binding"/>
    <property type="evidence" value="ECO:0007669"/>
    <property type="project" value="InterPro"/>
</dbReference>
<dbReference type="RefSeq" id="XP_033597645.1">
    <property type="nucleotide sequence ID" value="XM_033745737.1"/>
</dbReference>
<gene>
    <name evidence="2" type="ORF">EJ05DRAFT_488722</name>
</gene>
<dbReference type="Proteomes" id="UP000799437">
    <property type="component" value="Unassembled WGS sequence"/>
</dbReference>
<proteinExistence type="predicted"/>
<sequence length="457" mass="52259">MTGASNLEIRAGGDEVSREYLQHSSAQRINTDIVIVEALRKEYPELRLTVTPASNVDLFVYASAGHASVTPVDDSESWTWRVYAPPARRLDGGSGTLVVDVKFGKFLYKWQSHEFIVYLIHGRDGGASYPDIANFYILSASNQAADDLIKAAGTYASQLHDQVWVFDQGFWQKSKELYNSFQKASWDDVILDSNMKKELLADVENFFDSRETYDKLRVPWKRGTIYYGPPGNGKTISIKAMMRTLFNRKERVSTLYVRTLSSFAGPEYSLSQIFTKARQEAPCYLVFEDLDSIVDDRVRSYFLNEVDGLKKNDGIMMIGSTNHLDRLDPGISKRPSRFDRKFYFADPNFDQRVKYCEFWQHKLADNEDIDYPDKLCVAIAKITDDFSFAYIQEAFVAALLSIAAAQKNHASRKGNDLDDLVLWKEIQKQVKILREEMEEKHTIGSHVRLVHRHLGDS</sequence>
<dbReference type="Gene3D" id="3.40.50.300">
    <property type="entry name" value="P-loop containing nucleotide triphosphate hydrolases"/>
    <property type="match status" value="1"/>
</dbReference>
<dbReference type="GO" id="GO:0042254">
    <property type="term" value="P:ribosome biogenesis"/>
    <property type="evidence" value="ECO:0007669"/>
    <property type="project" value="TreeGrafter"/>
</dbReference>
<reference evidence="2" key="1">
    <citation type="journal article" date="2020" name="Stud. Mycol.">
        <title>101 Dothideomycetes genomes: a test case for predicting lifestyles and emergence of pathogens.</title>
        <authorList>
            <person name="Haridas S."/>
            <person name="Albert R."/>
            <person name="Binder M."/>
            <person name="Bloem J."/>
            <person name="Labutti K."/>
            <person name="Salamov A."/>
            <person name="Andreopoulos B."/>
            <person name="Baker S."/>
            <person name="Barry K."/>
            <person name="Bills G."/>
            <person name="Bluhm B."/>
            <person name="Cannon C."/>
            <person name="Castanera R."/>
            <person name="Culley D."/>
            <person name="Daum C."/>
            <person name="Ezra D."/>
            <person name="Gonzalez J."/>
            <person name="Henrissat B."/>
            <person name="Kuo A."/>
            <person name="Liang C."/>
            <person name="Lipzen A."/>
            <person name="Lutzoni F."/>
            <person name="Magnuson J."/>
            <person name="Mondo S."/>
            <person name="Nolan M."/>
            <person name="Ohm R."/>
            <person name="Pangilinan J."/>
            <person name="Park H.-J."/>
            <person name="Ramirez L."/>
            <person name="Alfaro M."/>
            <person name="Sun H."/>
            <person name="Tritt A."/>
            <person name="Yoshinaga Y."/>
            <person name="Zwiers L.-H."/>
            <person name="Turgeon B."/>
            <person name="Goodwin S."/>
            <person name="Spatafora J."/>
            <person name="Crous P."/>
            <person name="Grigoriev I."/>
        </authorList>
    </citation>
    <scope>NUCLEOTIDE SEQUENCE</scope>
    <source>
        <strain evidence="2">CBS 121739</strain>
    </source>
</reference>
<dbReference type="InterPro" id="IPR027417">
    <property type="entry name" value="P-loop_NTPase"/>
</dbReference>
<accession>A0A6A6VZL9</accession>
<dbReference type="Pfam" id="PF00004">
    <property type="entry name" value="AAA"/>
    <property type="match status" value="1"/>
</dbReference>
<evidence type="ECO:0000313" key="2">
    <source>
        <dbReference type="EMBL" id="KAF2755194.1"/>
    </source>
</evidence>
<dbReference type="GO" id="GO:0005634">
    <property type="term" value="C:nucleus"/>
    <property type="evidence" value="ECO:0007669"/>
    <property type="project" value="TreeGrafter"/>
</dbReference>
<dbReference type="EMBL" id="ML996578">
    <property type="protein sequence ID" value="KAF2755194.1"/>
    <property type="molecule type" value="Genomic_DNA"/>
</dbReference>
<dbReference type="SUPFAM" id="SSF52540">
    <property type="entry name" value="P-loop containing nucleoside triphosphate hydrolases"/>
    <property type="match status" value="1"/>
</dbReference>
<feature type="domain" description="ATPase AAA-type core" evidence="1">
    <location>
        <begin position="226"/>
        <end position="344"/>
    </location>
</feature>
<name>A0A6A6VZL9_9PEZI</name>
<dbReference type="OrthoDB" id="2115716at2759"/>
<evidence type="ECO:0000313" key="3">
    <source>
        <dbReference type="Proteomes" id="UP000799437"/>
    </source>
</evidence>